<comment type="caution">
    <text evidence="4">The sequence shown here is derived from an EMBL/GenBank/DDBJ whole genome shotgun (WGS) entry which is preliminary data.</text>
</comment>
<dbReference type="InterPro" id="IPR028098">
    <property type="entry name" value="Glyco_trans_4-like_N"/>
</dbReference>
<evidence type="ECO:0000313" key="5">
    <source>
        <dbReference type="Proteomes" id="UP000077407"/>
    </source>
</evidence>
<dbReference type="GO" id="GO:0016757">
    <property type="term" value="F:glycosyltransferase activity"/>
    <property type="evidence" value="ECO:0007669"/>
    <property type="project" value="UniProtKB-KW"/>
</dbReference>
<dbReference type="Proteomes" id="UP000077407">
    <property type="component" value="Unassembled WGS sequence"/>
</dbReference>
<dbReference type="InterPro" id="IPR001296">
    <property type="entry name" value="Glyco_trans_1"/>
</dbReference>
<evidence type="ECO:0000259" key="3">
    <source>
        <dbReference type="Pfam" id="PF13439"/>
    </source>
</evidence>
<name>A0A168NUS1_9CLOT</name>
<dbReference type="PANTHER" id="PTHR46401">
    <property type="entry name" value="GLYCOSYLTRANSFERASE WBBK-RELATED"/>
    <property type="match status" value="1"/>
</dbReference>
<reference evidence="4 5" key="1">
    <citation type="journal article" date="2015" name="Biotechnol. Bioeng.">
        <title>Genome sequence and phenotypic characterization of Caulobacter segnis.</title>
        <authorList>
            <person name="Patel S."/>
            <person name="Fletcher B."/>
            <person name="Scott D.C."/>
            <person name="Ely B."/>
        </authorList>
    </citation>
    <scope>NUCLEOTIDE SEQUENCE [LARGE SCALE GENOMIC DNA]</scope>
    <source>
        <strain evidence="4 5">ERI-2</strain>
    </source>
</reference>
<dbReference type="EC" id="2.4.1.301" evidence="4"/>
<dbReference type="Pfam" id="PF13439">
    <property type="entry name" value="Glyco_transf_4"/>
    <property type="match status" value="1"/>
</dbReference>
<accession>A0A168NUS1</accession>
<feature type="domain" description="Glycosyl transferase family 1" evidence="2">
    <location>
        <begin position="202"/>
        <end position="362"/>
    </location>
</feature>
<dbReference type="Pfam" id="PF00534">
    <property type="entry name" value="Glycos_transf_1"/>
    <property type="match status" value="1"/>
</dbReference>
<proteinExistence type="predicted"/>
<evidence type="ECO:0000259" key="2">
    <source>
        <dbReference type="Pfam" id="PF00534"/>
    </source>
</evidence>
<gene>
    <name evidence="4" type="primary">kanE</name>
    <name evidence="4" type="ORF">WY13_02329</name>
</gene>
<keyword evidence="1 4" id="KW-0808">Transferase</keyword>
<dbReference type="SUPFAM" id="SSF53756">
    <property type="entry name" value="UDP-Glycosyltransferase/glycogen phosphorylase"/>
    <property type="match status" value="1"/>
</dbReference>
<protein>
    <submittedName>
        <fullName evidence="4">Alpha-D-kanosaminyltransferase</fullName>
        <ecNumber evidence="4">2.4.1.301</ecNumber>
    </submittedName>
</protein>
<evidence type="ECO:0000256" key="1">
    <source>
        <dbReference type="ARBA" id="ARBA00022679"/>
    </source>
</evidence>
<dbReference type="RefSeq" id="WP_063555748.1">
    <property type="nucleotide sequence ID" value="NZ_LITT01000023.1"/>
</dbReference>
<dbReference type="AlphaFoldDB" id="A0A168NUS1"/>
<dbReference type="EMBL" id="LITT01000023">
    <property type="protein sequence ID" value="OAA86934.1"/>
    <property type="molecule type" value="Genomic_DNA"/>
</dbReference>
<dbReference type="CDD" id="cd03801">
    <property type="entry name" value="GT4_PimA-like"/>
    <property type="match status" value="1"/>
</dbReference>
<dbReference type="GO" id="GO:0009103">
    <property type="term" value="P:lipopolysaccharide biosynthetic process"/>
    <property type="evidence" value="ECO:0007669"/>
    <property type="project" value="TreeGrafter"/>
</dbReference>
<dbReference type="PATRIC" id="fig|1538.10.peg.1931"/>
<organism evidence="4 5">
    <name type="scientific">Clostridium ljungdahlii</name>
    <dbReference type="NCBI Taxonomy" id="1538"/>
    <lineage>
        <taxon>Bacteria</taxon>
        <taxon>Bacillati</taxon>
        <taxon>Bacillota</taxon>
        <taxon>Clostridia</taxon>
        <taxon>Eubacteriales</taxon>
        <taxon>Clostridiaceae</taxon>
        <taxon>Clostridium</taxon>
    </lineage>
</organism>
<sequence>MKKKKISKKKLNIAMIGHKRIPSREGGIEIVVEELSKRMVKKGYSVTAYSRKGHHVSGKKFDGVSNNVDFKEYEGIHIVTVPTIERKGLAAVTSSFFATMKAIFGHYDCIHYHAEGPCVMLFIPHLFRIRTVATIHGLDWARNKWGRFATWYLKLGEKIAAKYADEIIVLSKNVQQYFKDTYNRETVYIPNGINKPEIHTDELIRQKWNLEKNSYLLFLGRIVPEKGLQYLVEAFLKVKTDKKLVIAGGSSDTDEFISNIKEIAKKDKQILFTGFVQGQVLKELYSNAYMYILPSDLEGMPISLLEAMSYGNCCLVSDISECTEVIQDKAVSFQKSNVGDLKDKLQKLCDNPELVQYYKKNASAYICDKYSWDDVVNQTVLLYKS</sequence>
<dbReference type="Gene3D" id="3.40.50.2000">
    <property type="entry name" value="Glycogen Phosphorylase B"/>
    <property type="match status" value="2"/>
</dbReference>
<keyword evidence="4" id="KW-0328">Glycosyltransferase</keyword>
<evidence type="ECO:0000313" key="4">
    <source>
        <dbReference type="EMBL" id="OAA86934.1"/>
    </source>
</evidence>
<feature type="domain" description="Glycosyltransferase subfamily 4-like N-terminal" evidence="3">
    <location>
        <begin position="26"/>
        <end position="194"/>
    </location>
</feature>
<dbReference type="PANTHER" id="PTHR46401:SF2">
    <property type="entry name" value="GLYCOSYLTRANSFERASE WBBK-RELATED"/>
    <property type="match status" value="1"/>
</dbReference>